<dbReference type="AlphaFoldDB" id="H8GLG8"/>
<protein>
    <recommendedName>
        <fullName evidence="12">Trk system potassium uptake protein</fullName>
    </recommendedName>
</protein>
<evidence type="ECO:0000256" key="3">
    <source>
        <dbReference type="ARBA" id="ARBA00022448"/>
    </source>
</evidence>
<evidence type="ECO:0000256" key="14">
    <source>
        <dbReference type="SAM" id="Phobius"/>
    </source>
</evidence>
<evidence type="ECO:0000256" key="9">
    <source>
        <dbReference type="ARBA" id="ARBA00022989"/>
    </source>
</evidence>
<keyword evidence="8 12" id="KW-0630">Potassium</keyword>
<comment type="function">
    <text evidence="12">Low-affinity potassium transport system. Interacts with Trk system potassium uptake protein TrkA.</text>
</comment>
<feature type="binding site" evidence="13">
    <location>
        <position position="121"/>
    </location>
    <ligand>
        <name>K(+)</name>
        <dbReference type="ChEBI" id="CHEBI:29103"/>
    </ligand>
</feature>
<dbReference type="PANTHER" id="PTHR32024:SF2">
    <property type="entry name" value="TRK SYSTEM POTASSIUM UPTAKE PROTEIN TRKG-RELATED"/>
    <property type="match status" value="1"/>
</dbReference>
<feature type="binding site" evidence="13">
    <location>
        <position position="120"/>
    </location>
    <ligand>
        <name>K(+)</name>
        <dbReference type="ChEBI" id="CHEBI:29103"/>
    </ligand>
</feature>
<feature type="binding site" evidence="13">
    <location>
        <position position="230"/>
    </location>
    <ligand>
        <name>K(+)</name>
        <dbReference type="ChEBI" id="CHEBI:29103"/>
    </ligand>
</feature>
<keyword evidence="10 12" id="KW-0406">Ion transport</keyword>
<keyword evidence="5 12" id="KW-0997">Cell inner membrane</keyword>
<keyword evidence="13" id="KW-0479">Metal-binding</keyword>
<dbReference type="eggNOG" id="COG0168">
    <property type="taxonomic scope" value="Bacteria"/>
</dbReference>
<evidence type="ECO:0000256" key="11">
    <source>
        <dbReference type="ARBA" id="ARBA00023136"/>
    </source>
</evidence>
<name>H8GLG8_METAL</name>
<keyword evidence="4 12" id="KW-1003">Cell membrane</keyword>
<dbReference type="InterPro" id="IPR004772">
    <property type="entry name" value="TrkH"/>
</dbReference>
<dbReference type="EMBL" id="CM001475">
    <property type="protein sequence ID" value="EIC29333.1"/>
    <property type="molecule type" value="Genomic_DNA"/>
</dbReference>
<gene>
    <name evidence="15" type="ORF">Metal_1550</name>
</gene>
<feature type="transmembrane region" description="Helical" evidence="14">
    <location>
        <begin position="249"/>
        <end position="269"/>
    </location>
</feature>
<dbReference type="GO" id="GO:0005886">
    <property type="term" value="C:plasma membrane"/>
    <property type="evidence" value="ECO:0007669"/>
    <property type="project" value="UniProtKB-SubCell"/>
</dbReference>
<evidence type="ECO:0000313" key="15">
    <source>
        <dbReference type="EMBL" id="EIC29333.1"/>
    </source>
</evidence>
<accession>H8GLG8</accession>
<feature type="transmembrane region" description="Helical" evidence="14">
    <location>
        <begin position="281"/>
        <end position="302"/>
    </location>
</feature>
<feature type="binding site" evidence="13">
    <location>
        <position position="327"/>
    </location>
    <ligand>
        <name>K(+)</name>
        <dbReference type="ChEBI" id="CHEBI:29103"/>
    </ligand>
</feature>
<feature type="transmembrane region" description="Helical" evidence="14">
    <location>
        <begin position="402"/>
        <end position="426"/>
    </location>
</feature>
<organism evidence="15 16">
    <name type="scientific">Methylomicrobium album BG8</name>
    <dbReference type="NCBI Taxonomy" id="686340"/>
    <lineage>
        <taxon>Bacteria</taxon>
        <taxon>Pseudomonadati</taxon>
        <taxon>Pseudomonadota</taxon>
        <taxon>Gammaproteobacteria</taxon>
        <taxon>Methylococcales</taxon>
        <taxon>Methylococcaceae</taxon>
        <taxon>Methylomicrobium</taxon>
    </lineage>
</organism>
<feature type="transmembrane region" description="Helical" evidence="14">
    <location>
        <begin position="48"/>
        <end position="68"/>
    </location>
</feature>
<dbReference type="GO" id="GO:0046872">
    <property type="term" value="F:metal ion binding"/>
    <property type="evidence" value="ECO:0007669"/>
    <property type="project" value="UniProtKB-KW"/>
</dbReference>
<feature type="transmembrane region" description="Helical" evidence="14">
    <location>
        <begin position="464"/>
        <end position="488"/>
    </location>
</feature>
<dbReference type="HOGENOM" id="CLU_030708_0_2_6"/>
<feature type="transmembrane region" description="Helical" evidence="14">
    <location>
        <begin position="344"/>
        <end position="366"/>
    </location>
</feature>
<feature type="transmembrane region" description="Helical" evidence="14">
    <location>
        <begin position="12"/>
        <end position="36"/>
    </location>
</feature>
<evidence type="ECO:0000256" key="5">
    <source>
        <dbReference type="ARBA" id="ARBA00022519"/>
    </source>
</evidence>
<sequence length="494" mass="54139">MAEASYRTDNPMILTIFHIFGLVTMGFSGLMATSLMTSYFADDGATQAFFRGTGITLLSGAALFFPTLRVPKKVSRQTGFLLVAITWSATPVFCTLPLLYYFPGMSFIDAYFEVVSALTTTGSSVMSGLDQLPVSINLWRHELSWIAGLGIIIFAVAILPILGIGGMQLYIAETPGSVKESDLPPRIAQTAKALWMVYAGISVVCIIALKLAGMNWFDAICHAFSAMSLGGMSTHDQSVGYFNSLPIEIVLTVFQLIAAVNFATHFIAIRKLSLKPYAVDMEARSFLVLMLGSCVMTATILWQEGSYPDFWIAFRHATFNLVTIATTCGFATQDFNQWPIFVPMWMLFLSCISASSGSTGGGIRMIRTIILLKQARLELFKFIHPHAIRPLKIGEQIIKNSIVTSVTGFIFLYFMCIVILVFTLLFSGMDFISALSAVISSINNAGPGLNQVGPATTYASLTDFQTAVCTFAMLLGRVQIFSIIILFLPEFWKK</sequence>
<keyword evidence="6 12" id="KW-0633">Potassium transport</keyword>
<dbReference type="PIRSF" id="PIRSF006247">
    <property type="entry name" value="TrkH"/>
    <property type="match status" value="1"/>
</dbReference>
<dbReference type="STRING" id="686340.Metal_1550"/>
<comment type="subcellular location">
    <subcellularLocation>
        <location evidence="1 12">Cell inner membrane</location>
        <topology evidence="1 12">Multi-pass membrane protein</topology>
    </subcellularLocation>
</comment>
<dbReference type="GO" id="GO:0015379">
    <property type="term" value="F:potassium:chloride symporter activity"/>
    <property type="evidence" value="ECO:0007669"/>
    <property type="project" value="InterPro"/>
</dbReference>
<feature type="transmembrane region" description="Helical" evidence="14">
    <location>
        <begin position="145"/>
        <end position="172"/>
    </location>
</feature>
<comment type="similarity">
    <text evidence="2 12">Belongs to the TrkH potassium transport family.</text>
</comment>
<proteinExistence type="inferred from homology"/>
<reference evidence="15 16" key="1">
    <citation type="journal article" date="2013" name="Genome Announc.">
        <title>Genome Sequence of the Obligate Gammaproteobacterial Methanotroph Methylomicrobium album Strain BG8.</title>
        <authorList>
            <person name="Kits K.D."/>
            <person name="Kalyuzhnaya M.G."/>
            <person name="Klotz M.G."/>
            <person name="Jetten M.S."/>
            <person name="Op den Camp H.J."/>
            <person name="Vuilleumier S."/>
            <person name="Bringel F."/>
            <person name="Dispirito A.A."/>
            <person name="Murrell J.C."/>
            <person name="Bruce D."/>
            <person name="Cheng J.F."/>
            <person name="Copeland A."/>
            <person name="Goodwin L."/>
            <person name="Hauser L."/>
            <person name="Lajus A."/>
            <person name="Land M.L."/>
            <person name="Lapidus A."/>
            <person name="Lucas S."/>
            <person name="Medigue C."/>
            <person name="Pitluck S."/>
            <person name="Woyke T."/>
            <person name="Zeytun A."/>
            <person name="Stein L.Y."/>
        </authorList>
    </citation>
    <scope>NUCLEOTIDE SEQUENCE [LARGE SCALE GENOMIC DNA]</scope>
    <source>
        <strain evidence="15 16">BG8</strain>
    </source>
</reference>
<evidence type="ECO:0000256" key="10">
    <source>
        <dbReference type="ARBA" id="ARBA00023065"/>
    </source>
</evidence>
<keyword evidence="11 12" id="KW-0472">Membrane</keyword>
<feature type="transmembrane region" description="Helical" evidence="14">
    <location>
        <begin position="193"/>
        <end position="217"/>
    </location>
</feature>
<dbReference type="PANTHER" id="PTHR32024">
    <property type="entry name" value="TRK SYSTEM POTASSIUM UPTAKE PROTEIN TRKG-RELATED"/>
    <property type="match status" value="1"/>
</dbReference>
<evidence type="ECO:0000256" key="12">
    <source>
        <dbReference type="PIRNR" id="PIRNR006247"/>
    </source>
</evidence>
<feature type="transmembrane region" description="Helical" evidence="14">
    <location>
        <begin position="80"/>
        <end position="102"/>
    </location>
</feature>
<keyword evidence="3 12" id="KW-0813">Transport</keyword>
<feature type="binding site" evidence="13">
    <location>
        <position position="229"/>
    </location>
    <ligand>
        <name>K(+)</name>
        <dbReference type="ChEBI" id="CHEBI:29103"/>
    </ligand>
</feature>
<dbReference type="Pfam" id="PF02386">
    <property type="entry name" value="TrkH"/>
    <property type="match status" value="1"/>
</dbReference>
<evidence type="ECO:0000313" key="16">
    <source>
        <dbReference type="Proteomes" id="UP000005090"/>
    </source>
</evidence>
<evidence type="ECO:0000256" key="1">
    <source>
        <dbReference type="ARBA" id="ARBA00004429"/>
    </source>
</evidence>
<dbReference type="Proteomes" id="UP000005090">
    <property type="component" value="Chromosome"/>
</dbReference>
<evidence type="ECO:0000256" key="8">
    <source>
        <dbReference type="ARBA" id="ARBA00022958"/>
    </source>
</evidence>
<evidence type="ECO:0000256" key="13">
    <source>
        <dbReference type="PIRSR" id="PIRSR006247-1"/>
    </source>
</evidence>
<dbReference type="InterPro" id="IPR003445">
    <property type="entry name" value="Cat_transpt"/>
</dbReference>
<evidence type="ECO:0000256" key="6">
    <source>
        <dbReference type="ARBA" id="ARBA00022538"/>
    </source>
</evidence>
<evidence type="ECO:0000256" key="4">
    <source>
        <dbReference type="ARBA" id="ARBA00022475"/>
    </source>
</evidence>
<evidence type="ECO:0000256" key="7">
    <source>
        <dbReference type="ARBA" id="ARBA00022692"/>
    </source>
</evidence>
<keyword evidence="7 14" id="KW-0812">Transmembrane</keyword>
<keyword evidence="16" id="KW-1185">Reference proteome</keyword>
<feature type="binding site" evidence="13">
    <location>
        <position position="444"/>
    </location>
    <ligand>
        <name>K(+)</name>
        <dbReference type="ChEBI" id="CHEBI:29103"/>
    </ligand>
</feature>
<keyword evidence="9 14" id="KW-1133">Transmembrane helix</keyword>
<evidence type="ECO:0000256" key="2">
    <source>
        <dbReference type="ARBA" id="ARBA00009137"/>
    </source>
</evidence>